<dbReference type="Pfam" id="PF04997">
    <property type="entry name" value="RNA_pol_Rpb1_1"/>
    <property type="match status" value="1"/>
</dbReference>
<keyword evidence="3" id="KW-0808">Transferase</keyword>
<dbReference type="SUPFAM" id="SSF64484">
    <property type="entry name" value="beta and beta-prime subunits of DNA dependent RNA-polymerase"/>
    <property type="match status" value="1"/>
</dbReference>
<sequence>MSVDNYAYNEDVVNIEKIQFGIFGNKEVRNYSSVKKDTFGINLPESYDNFEPKKGGLVDLRMGSCDIHLNCTTCGLDSIKCPGHFGHTDLAEPVFHIGFFRSH</sequence>
<dbReference type="GO" id="GO:0006351">
    <property type="term" value="P:DNA-templated transcription"/>
    <property type="evidence" value="ECO:0007669"/>
    <property type="project" value="InterPro"/>
</dbReference>
<evidence type="ECO:0000256" key="3">
    <source>
        <dbReference type="ARBA" id="ARBA00022679"/>
    </source>
</evidence>
<evidence type="ECO:0000259" key="6">
    <source>
        <dbReference type="Pfam" id="PF04997"/>
    </source>
</evidence>
<dbReference type="PANTHER" id="PTHR19376:SF32">
    <property type="entry name" value="DNA-DIRECTED RNA POLYMERASE III SUBUNIT RPC1"/>
    <property type="match status" value="1"/>
</dbReference>
<keyword evidence="4" id="KW-0548">Nucleotidyltransferase</keyword>
<evidence type="ECO:0000313" key="7">
    <source>
        <dbReference type="EMBL" id="VVU95057.1"/>
    </source>
</evidence>
<name>A0A5E8CIX9_9ZZZZ</name>
<protein>
    <recommendedName>
        <fullName evidence="1">DNA-directed RNA polymerase</fullName>
        <ecNumber evidence="1">2.7.7.6</ecNumber>
    </recommendedName>
</protein>
<keyword evidence="2" id="KW-0240">DNA-directed RNA polymerase</keyword>
<dbReference type="EMBL" id="CABVLZ010000003">
    <property type="protein sequence ID" value="VVU95057.1"/>
    <property type="molecule type" value="Genomic_DNA"/>
</dbReference>
<evidence type="ECO:0000256" key="4">
    <source>
        <dbReference type="ARBA" id="ARBA00022695"/>
    </source>
</evidence>
<dbReference type="InterPro" id="IPR044893">
    <property type="entry name" value="RNA_pol_Rpb1_clamp_domain"/>
</dbReference>
<gene>
    <name evidence="7" type="ORF">CPAV1605_782</name>
</gene>
<dbReference type="InterPro" id="IPR045867">
    <property type="entry name" value="DNA-dir_RpoC_beta_prime"/>
</dbReference>
<dbReference type="EC" id="2.7.7.6" evidence="1"/>
<evidence type="ECO:0000256" key="5">
    <source>
        <dbReference type="ARBA" id="ARBA00023163"/>
    </source>
</evidence>
<proteinExistence type="predicted"/>
<dbReference type="GO" id="GO:0003899">
    <property type="term" value="F:DNA-directed RNA polymerase activity"/>
    <property type="evidence" value="ECO:0007669"/>
    <property type="project" value="UniProtKB-EC"/>
</dbReference>
<dbReference type="AlphaFoldDB" id="A0A5E8CIX9"/>
<reference evidence="7" key="1">
    <citation type="submission" date="2019-09" db="EMBL/GenBank/DDBJ databases">
        <authorList>
            <person name="Needham M D."/>
        </authorList>
    </citation>
    <scope>NUCLEOTIDE SEQUENCE</scope>
</reference>
<evidence type="ECO:0000256" key="2">
    <source>
        <dbReference type="ARBA" id="ARBA00022478"/>
    </source>
</evidence>
<accession>A0A5E8CIX9</accession>
<dbReference type="GO" id="GO:0003677">
    <property type="term" value="F:DNA binding"/>
    <property type="evidence" value="ECO:0007669"/>
    <property type="project" value="InterPro"/>
</dbReference>
<dbReference type="InterPro" id="IPR007080">
    <property type="entry name" value="RNA_pol_Rpb1_1"/>
</dbReference>
<feature type="domain" description="RNA polymerase Rpb1" evidence="6">
    <location>
        <begin position="14"/>
        <end position="101"/>
    </location>
</feature>
<dbReference type="PANTHER" id="PTHR19376">
    <property type="entry name" value="DNA-DIRECTED RNA POLYMERASE"/>
    <property type="match status" value="1"/>
</dbReference>
<keyword evidence="5" id="KW-0804">Transcription</keyword>
<organism evidence="7">
    <name type="scientific">seawater metagenome</name>
    <dbReference type="NCBI Taxonomy" id="1561972"/>
    <lineage>
        <taxon>unclassified sequences</taxon>
        <taxon>metagenomes</taxon>
        <taxon>ecological metagenomes</taxon>
    </lineage>
</organism>
<dbReference type="Gene3D" id="4.10.860.120">
    <property type="entry name" value="RNA polymerase II, clamp domain"/>
    <property type="match status" value="1"/>
</dbReference>
<evidence type="ECO:0000256" key="1">
    <source>
        <dbReference type="ARBA" id="ARBA00012418"/>
    </source>
</evidence>
<dbReference type="GO" id="GO:0000428">
    <property type="term" value="C:DNA-directed RNA polymerase complex"/>
    <property type="evidence" value="ECO:0007669"/>
    <property type="project" value="UniProtKB-KW"/>
</dbReference>